<dbReference type="EMBL" id="QTJU01000003">
    <property type="protein sequence ID" value="RFM27959.1"/>
    <property type="molecule type" value="Genomic_DNA"/>
</dbReference>
<evidence type="ECO:0000259" key="3">
    <source>
        <dbReference type="PROSITE" id="PS51186"/>
    </source>
</evidence>
<dbReference type="RefSeq" id="WP_116847206.1">
    <property type="nucleotide sequence ID" value="NZ_QTJU01000003.1"/>
</dbReference>
<sequence length="164" mass="18567">MQLNFITAAIDDLPWITEVYNSIIAGRMVTADMEPVSVESKLPWFHEHDDSRPLWVVEADGQRIGWASLQDFYGRPAYRITAEVSIYLDEAVRGKGFGKLVLQQAIEKSLELGIENLLGFIFEHNIPSINLFEKAGFQRWAVMHGIAVLDGIHRSLVIMGKKIQ</sequence>
<organism evidence="4 5">
    <name type="scientific">Deminuibacter soli</name>
    <dbReference type="NCBI Taxonomy" id="2291815"/>
    <lineage>
        <taxon>Bacteria</taxon>
        <taxon>Pseudomonadati</taxon>
        <taxon>Bacteroidota</taxon>
        <taxon>Chitinophagia</taxon>
        <taxon>Chitinophagales</taxon>
        <taxon>Chitinophagaceae</taxon>
        <taxon>Deminuibacter</taxon>
    </lineage>
</organism>
<name>A0A3E1NJ50_9BACT</name>
<dbReference type="AlphaFoldDB" id="A0A3E1NJ50"/>
<dbReference type="PANTHER" id="PTHR43072">
    <property type="entry name" value="N-ACETYLTRANSFERASE"/>
    <property type="match status" value="1"/>
</dbReference>
<evidence type="ECO:0000256" key="1">
    <source>
        <dbReference type="ARBA" id="ARBA00022679"/>
    </source>
</evidence>
<dbReference type="Proteomes" id="UP000261284">
    <property type="component" value="Unassembled WGS sequence"/>
</dbReference>
<keyword evidence="1 4" id="KW-0808">Transferase</keyword>
<dbReference type="InterPro" id="IPR016181">
    <property type="entry name" value="Acyl_CoA_acyltransferase"/>
</dbReference>
<keyword evidence="2" id="KW-0012">Acyltransferase</keyword>
<gene>
    <name evidence="4" type="ORF">DXN05_10460</name>
</gene>
<dbReference type="SUPFAM" id="SSF55729">
    <property type="entry name" value="Acyl-CoA N-acyltransferases (Nat)"/>
    <property type="match status" value="1"/>
</dbReference>
<accession>A0A3E1NJ50</accession>
<evidence type="ECO:0000313" key="4">
    <source>
        <dbReference type="EMBL" id="RFM27959.1"/>
    </source>
</evidence>
<dbReference type="InterPro" id="IPR000182">
    <property type="entry name" value="GNAT_dom"/>
</dbReference>
<dbReference type="Pfam" id="PF00583">
    <property type="entry name" value="Acetyltransf_1"/>
    <property type="match status" value="1"/>
</dbReference>
<evidence type="ECO:0000256" key="2">
    <source>
        <dbReference type="ARBA" id="ARBA00023315"/>
    </source>
</evidence>
<comment type="caution">
    <text evidence="4">The sequence shown here is derived from an EMBL/GenBank/DDBJ whole genome shotgun (WGS) entry which is preliminary data.</text>
</comment>
<proteinExistence type="predicted"/>
<dbReference type="GO" id="GO:0016747">
    <property type="term" value="F:acyltransferase activity, transferring groups other than amino-acyl groups"/>
    <property type="evidence" value="ECO:0007669"/>
    <property type="project" value="InterPro"/>
</dbReference>
<reference evidence="4 5" key="1">
    <citation type="submission" date="2018-08" db="EMBL/GenBank/DDBJ databases">
        <title>Chitinophagaceae sp. K23C18032701, a novel bacterium isolated from forest soil.</title>
        <authorList>
            <person name="Wang C."/>
        </authorList>
    </citation>
    <scope>NUCLEOTIDE SEQUENCE [LARGE SCALE GENOMIC DNA]</scope>
    <source>
        <strain evidence="4 5">K23C18032701</strain>
    </source>
</reference>
<evidence type="ECO:0000313" key="5">
    <source>
        <dbReference type="Proteomes" id="UP000261284"/>
    </source>
</evidence>
<dbReference type="OrthoDB" id="9799096at2"/>
<keyword evidence="5" id="KW-1185">Reference proteome</keyword>
<dbReference type="PROSITE" id="PS51186">
    <property type="entry name" value="GNAT"/>
    <property type="match status" value="1"/>
</dbReference>
<dbReference type="PANTHER" id="PTHR43072:SF23">
    <property type="entry name" value="UPF0039 PROTEIN C11D3.02C"/>
    <property type="match status" value="1"/>
</dbReference>
<dbReference type="Gene3D" id="3.40.630.30">
    <property type="match status" value="1"/>
</dbReference>
<dbReference type="CDD" id="cd04301">
    <property type="entry name" value="NAT_SF"/>
    <property type="match status" value="1"/>
</dbReference>
<feature type="domain" description="N-acetyltransferase" evidence="3">
    <location>
        <begin position="3"/>
        <end position="164"/>
    </location>
</feature>
<protein>
    <submittedName>
        <fullName evidence="4">N-acetyltransferase</fullName>
    </submittedName>
</protein>